<dbReference type="Proteomes" id="UP000638263">
    <property type="component" value="Unassembled WGS sequence"/>
</dbReference>
<feature type="domain" description="HTH cro/C1-type" evidence="3">
    <location>
        <begin position="764"/>
        <end position="818"/>
    </location>
</feature>
<dbReference type="InterPro" id="IPR001387">
    <property type="entry name" value="Cro/C1-type_HTH"/>
</dbReference>
<evidence type="ECO:0000313" key="4">
    <source>
        <dbReference type="EMBL" id="GGL16369.1"/>
    </source>
</evidence>
<feature type="region of interest" description="Disordered" evidence="2">
    <location>
        <begin position="400"/>
        <end position="426"/>
    </location>
</feature>
<feature type="compositionally biased region" description="Polar residues" evidence="2">
    <location>
        <begin position="652"/>
        <end position="679"/>
    </location>
</feature>
<dbReference type="PROSITE" id="PS50943">
    <property type="entry name" value="HTH_CROC1"/>
    <property type="match status" value="7"/>
</dbReference>
<feature type="region of interest" description="Disordered" evidence="2">
    <location>
        <begin position="499"/>
        <end position="530"/>
    </location>
</feature>
<reference evidence="4" key="2">
    <citation type="submission" date="2020-09" db="EMBL/GenBank/DDBJ databases">
        <authorList>
            <person name="Sun Q."/>
            <person name="Zhou Y."/>
        </authorList>
    </citation>
    <scope>NUCLEOTIDE SEQUENCE</scope>
    <source>
        <strain evidence="4">CGMCC 4.3508</strain>
    </source>
</reference>
<sequence>MNQVLTFPEGFPLMLCEQVMGPYPRGNAGEMWAGAAAWSAAQQACSAEADRLDEVAGAAPRRFGGRAGAEFQRSVAGLVVVKRRQAEFCGSVAEQCAEGALGTDLGQVTWRCMAFVLVAELVADMFLAGGAPVAAAAHRAAARAGWRMALTQLVELLTLSGQRFAASRAAMLGGSGVLGVGLGGGIIWGAQVWQQMQGRRAEIDWQSVVTAGAGGGVAGVAGAGVFYLRPVHAVVARLHRAGSWAGAAGAALFAGGVSGVAGGVGGAVGAAGAASAYAGAWAAPRQDEVWMGVVNGVFEGLISGGAHTVHAGRAAAGLRTSGLADLPVVTGTTSAHSSFGAIGGLLPAAAPVDPAGAAGRSEFGESAARAVADLPLVPGARQPLNPEHCHAAAHPVLPSPPETIDEATPFPPQSHGRASTTEPGTAADLVSSTGGSVTIDPATTVDTTTRTDTTVHTPITSPPDQIVRDSWADHSQTLTQYPLTPTPGDPYTSTAFPASTGPTTTPPATVTDSTSVQTPVGAGTAPSVAGTGHIVDAEVRTPATPSLAGTDGPSDRHPSIPWIPTAEQTTRPGPRSVEYGPSPWHPNTPRLLPGNPRPEPTHSAPADAVEPSRPTAATTAGPSVVTARGATTPQVRSGDTPARTTRYPARYESNTTPGNLLSGTAETVAITNPPTTVTRWDTPEQARRETPKSEIGNSTDGDHFTSAPGRTTTPEPGAHADAGPRLPAESGAGNRSNDGGGSDNSDNSDNAENNGDEPTFGDWLRALRKSHNMTQLEFADRIGASESSIRNWEASRKAPSLEQLRKLLDKNLVPENALQSAYQRFCDDPRKFPHGLPPLIPQIHDPTIYSVLGAWLADIRRHRGMNQTEFAEHLGIRRESIARWEAGRGNPWLKNLRTIRDVTGVPAGTFRTAVEHFYRDRSADRDTPDIEEKFWELIATAPDSADERRLQLEIVEHYPYTYSGESCTLKDFIDRNTLAKIYIGQRSDIAQQVYLRIWRAVVTHNPMLGPFVRHAQVTARGAVLEAFFENKYPDLDGTSRLAVSRVNAYLTRQLGIPGGTPGVPEIAAELKLSPNRVQEALLILQQGSALSVDAPSGKGGPGWLADPSDDITDATLRMTVREALTAEFEGSGLALAEELVMRHFTYGSSLADAIADLDLDTTTAQAILDKARSALRSALAEPEVRSGSAPTSHAAPKKSATTPDNSSSGDDNNETPLGDWLRTLRKSHNMTQLEFAERLGVDKPSISRWENDSRKPSIEQLRTMLEKDLVAEDAFRSVYHHFYHDPAKFPDGLPPLIPQIHNPTIYPTLGTWLTDIRKHNNMTRAEFAELLDVSPSSIDRWEIGSSAPSLDHSRIMLDKDVVTVTLLESAYQHFYHDPAKFPDGLPPLIPQIHNPTIYPTLGTWLADIRKHHDMTPPEFAEHLGLSRPTIDDWETGSRKPPLVQLRNMLDKDVVTVTLLESAYQHFYHDPAKFPDRLPPLIPQIHNPTIYPTLGTWLADIRKHHGMTPPEFAEFFGLTRTAIDYWEAGSRKPSLDQLRTLLEENLVPENALQSAYQHFYHDPTEFPDRLPPLIPQIHNPTIYPTLGTWLADIRKHHDMTPPEFAEHLEVRRETIARWEADQVNPSLANLRTIRDATSSSTGTFRAALEYFYRDRAAHRDAPDIEEKFWELIATAPDSADERRLQLEIVENYPYTSPSGRSHTLKEFIDRSIPRRTDPGQRDDVAQQVYLAIWRAVANHNPMLGSFDRYAAVTARGTVLATFFQGKYPNLDSTTRRAVVTVNSYLTRRFGIPGGTPDVPEIAAELEMNPDRVQEALQILQGGPGLSVDAPAREGSRGFQLADPSDDMADATLRLTVREALVAEFDGPDLAVAVEVVMRHFTFGLPLADVIADLHLEAAAAQAILDRARQALRTALADEQDRNRPAGS</sequence>
<dbReference type="PANTHER" id="PTHR46558:SF11">
    <property type="entry name" value="HTH-TYPE TRANSCRIPTIONAL REGULATOR XRE"/>
    <property type="match status" value="1"/>
</dbReference>
<feature type="compositionally biased region" description="Basic and acidic residues" evidence="2">
    <location>
        <begin position="681"/>
        <end position="692"/>
    </location>
</feature>
<dbReference type="Pfam" id="PF01381">
    <property type="entry name" value="HTH_3"/>
    <property type="match status" value="5"/>
</dbReference>
<feature type="domain" description="HTH cro/C1-type" evidence="3">
    <location>
        <begin position="1221"/>
        <end position="1261"/>
    </location>
</feature>
<name>A0A917RP47_9NOCA</name>
<feature type="compositionally biased region" description="Polar residues" evidence="2">
    <location>
        <begin position="1199"/>
        <end position="1210"/>
    </location>
</feature>
<feature type="compositionally biased region" description="Low complexity" evidence="2">
    <location>
        <begin position="499"/>
        <end position="515"/>
    </location>
</feature>
<dbReference type="InterPro" id="IPR010982">
    <property type="entry name" value="Lambda_DNA-bd_dom_sf"/>
</dbReference>
<feature type="region of interest" description="Disordered" evidence="2">
    <location>
        <begin position="543"/>
        <end position="761"/>
    </location>
</feature>
<dbReference type="GO" id="GO:0003677">
    <property type="term" value="F:DNA binding"/>
    <property type="evidence" value="ECO:0007669"/>
    <property type="project" value="UniProtKB-KW"/>
</dbReference>
<dbReference type="SUPFAM" id="SSF47413">
    <property type="entry name" value="lambda repressor-like DNA-binding domains"/>
    <property type="match status" value="7"/>
</dbReference>
<gene>
    <name evidence="4" type="ORF">GCM10011588_33830</name>
</gene>
<feature type="domain" description="HTH cro/C1-type" evidence="3">
    <location>
        <begin position="1313"/>
        <end position="1367"/>
    </location>
</feature>
<keyword evidence="1" id="KW-0238">DNA-binding</keyword>
<accession>A0A917RP47</accession>
<organism evidence="4 5">
    <name type="scientific">Nocardia jinanensis</name>
    <dbReference type="NCBI Taxonomy" id="382504"/>
    <lineage>
        <taxon>Bacteria</taxon>
        <taxon>Bacillati</taxon>
        <taxon>Actinomycetota</taxon>
        <taxon>Actinomycetes</taxon>
        <taxon>Mycobacteriales</taxon>
        <taxon>Nocardiaceae</taxon>
        <taxon>Nocardia</taxon>
    </lineage>
</organism>
<feature type="region of interest" description="Disordered" evidence="2">
    <location>
        <begin position="1179"/>
        <end position="1218"/>
    </location>
</feature>
<feature type="compositionally biased region" description="Low complexity" evidence="2">
    <location>
        <begin position="730"/>
        <end position="757"/>
    </location>
</feature>
<dbReference type="EMBL" id="BMMH01000006">
    <property type="protein sequence ID" value="GGL16369.1"/>
    <property type="molecule type" value="Genomic_DNA"/>
</dbReference>
<dbReference type="PANTHER" id="PTHR46558">
    <property type="entry name" value="TRACRIPTIONAL REGULATORY PROTEIN-RELATED-RELATED"/>
    <property type="match status" value="1"/>
</dbReference>
<feature type="domain" description="HTH cro/C1-type" evidence="3">
    <location>
        <begin position="1589"/>
        <end position="1643"/>
    </location>
</feature>
<evidence type="ECO:0000313" key="5">
    <source>
        <dbReference type="Proteomes" id="UP000638263"/>
    </source>
</evidence>
<feature type="domain" description="HTH cro/C1-type" evidence="3">
    <location>
        <begin position="1497"/>
        <end position="1542"/>
    </location>
</feature>
<evidence type="ECO:0000256" key="1">
    <source>
        <dbReference type="ARBA" id="ARBA00023125"/>
    </source>
</evidence>
<protein>
    <recommendedName>
        <fullName evidence="3">HTH cro/C1-type domain-containing protein</fullName>
    </recommendedName>
</protein>
<dbReference type="CDD" id="cd00093">
    <property type="entry name" value="HTH_XRE"/>
    <property type="match status" value="7"/>
</dbReference>
<comment type="caution">
    <text evidence="4">The sequence shown here is derived from an EMBL/GenBank/DDBJ whole genome shotgun (WGS) entry which is preliminary data.</text>
</comment>
<evidence type="ECO:0000259" key="3">
    <source>
        <dbReference type="PROSITE" id="PS50943"/>
    </source>
</evidence>
<dbReference type="Gene3D" id="1.10.260.40">
    <property type="entry name" value="lambda repressor-like DNA-binding domains"/>
    <property type="match status" value="7"/>
</dbReference>
<feature type="domain" description="HTH cro/C1-type" evidence="3">
    <location>
        <begin position="856"/>
        <end position="910"/>
    </location>
</feature>
<reference evidence="4" key="1">
    <citation type="journal article" date="2014" name="Int. J. Syst. Evol. Microbiol.">
        <title>Complete genome sequence of Corynebacterium casei LMG S-19264T (=DSM 44701T), isolated from a smear-ripened cheese.</title>
        <authorList>
            <consortium name="US DOE Joint Genome Institute (JGI-PGF)"/>
            <person name="Walter F."/>
            <person name="Albersmeier A."/>
            <person name="Kalinowski J."/>
            <person name="Ruckert C."/>
        </authorList>
    </citation>
    <scope>NUCLEOTIDE SEQUENCE</scope>
    <source>
        <strain evidence="4">CGMCC 4.3508</strain>
    </source>
</reference>
<keyword evidence="5" id="KW-1185">Reference proteome</keyword>
<feature type="domain" description="HTH cro/C1-type" evidence="3">
    <location>
        <begin position="1405"/>
        <end position="1459"/>
    </location>
</feature>
<dbReference type="SMART" id="SM00530">
    <property type="entry name" value="HTH_XRE"/>
    <property type="match status" value="7"/>
</dbReference>
<proteinExistence type="predicted"/>
<evidence type="ECO:0000256" key="2">
    <source>
        <dbReference type="SAM" id="MobiDB-lite"/>
    </source>
</evidence>